<evidence type="ECO:0000313" key="5">
    <source>
        <dbReference type="EMBL" id="KAE9068054.1"/>
    </source>
</evidence>
<feature type="signal peptide" evidence="1">
    <location>
        <begin position="1"/>
        <end position="18"/>
    </location>
</feature>
<gene>
    <name evidence="8" type="ORF">PF001_g28068</name>
    <name evidence="7" type="ORF">PF002_g28538</name>
    <name evidence="6" type="ORF">PF005_g28476</name>
    <name evidence="5" type="ORF">PF007_g27835</name>
    <name evidence="2" type="ORF">PF009_g28988</name>
    <name evidence="4" type="ORF">PF010_g32330</name>
    <name evidence="3" type="ORF">PF011_g26904</name>
</gene>
<comment type="caution">
    <text evidence="8">The sequence shown here is derived from an EMBL/GenBank/DDBJ whole genome shotgun (WGS) entry which is preliminary data.</text>
</comment>
<dbReference type="Proteomes" id="UP000437068">
    <property type="component" value="Unassembled WGS sequence"/>
</dbReference>
<feature type="chain" id="PRO_5036167068" description="RxLR effector protein" evidence="1">
    <location>
        <begin position="19"/>
        <end position="54"/>
    </location>
</feature>
<evidence type="ECO:0000313" key="13">
    <source>
        <dbReference type="Proteomes" id="UP000441208"/>
    </source>
</evidence>
<sequence>MFASRLVVWLCSRSVVFQHATATASAARRTFQKGPLRLVAPGGARRACIRNASA</sequence>
<evidence type="ECO:0000313" key="11">
    <source>
        <dbReference type="Proteomes" id="UP000437068"/>
    </source>
</evidence>
<dbReference type="Proteomes" id="UP000440367">
    <property type="component" value="Unassembled WGS sequence"/>
</dbReference>
<evidence type="ECO:0000313" key="3">
    <source>
        <dbReference type="EMBL" id="KAE8969175.1"/>
    </source>
</evidence>
<evidence type="ECO:0000313" key="12">
    <source>
        <dbReference type="Proteomes" id="UP000440367"/>
    </source>
</evidence>
<keyword evidence="10" id="KW-1185">Reference proteome</keyword>
<evidence type="ECO:0000313" key="4">
    <source>
        <dbReference type="EMBL" id="KAE9054938.1"/>
    </source>
</evidence>
<dbReference type="EMBL" id="QXFX01009125">
    <property type="protein sequence ID" value="KAE9054938.1"/>
    <property type="molecule type" value="Genomic_DNA"/>
</dbReference>
<evidence type="ECO:0000313" key="9">
    <source>
        <dbReference type="Proteomes" id="UP000429523"/>
    </source>
</evidence>
<protein>
    <recommendedName>
        <fullName evidence="16">RxLR effector protein</fullName>
    </recommendedName>
</protein>
<dbReference type="AlphaFoldDB" id="A0A6A4BDT2"/>
<evidence type="ECO:0000313" key="6">
    <source>
        <dbReference type="EMBL" id="KAE9168214.1"/>
    </source>
</evidence>
<dbReference type="EMBL" id="QXGE01004054">
    <property type="protein sequence ID" value="KAE9272141.1"/>
    <property type="molecule type" value="Genomic_DNA"/>
</dbReference>
<evidence type="ECO:0000313" key="15">
    <source>
        <dbReference type="Proteomes" id="UP000488956"/>
    </source>
</evidence>
<accession>A0A6A4BDT2</accession>
<name>A0A6A4BDT2_9STRA</name>
<evidence type="ECO:0000313" key="7">
    <source>
        <dbReference type="EMBL" id="KAE9176702.1"/>
    </source>
</evidence>
<evidence type="ECO:0008006" key="16">
    <source>
        <dbReference type="Google" id="ProtNLM"/>
    </source>
</evidence>
<keyword evidence="1" id="KW-0732">Signal</keyword>
<dbReference type="Proteomes" id="UP000441208">
    <property type="component" value="Unassembled WGS sequence"/>
</dbReference>
<reference evidence="9 10" key="1">
    <citation type="submission" date="2018-08" db="EMBL/GenBank/DDBJ databases">
        <title>Genomic investigation of the strawberry pathogen Phytophthora fragariae indicates pathogenicity is determined by transcriptional variation in three key races.</title>
        <authorList>
            <person name="Adams T.M."/>
            <person name="Armitage A.D."/>
            <person name="Sobczyk M.K."/>
            <person name="Bates H.J."/>
            <person name="Dunwell J.M."/>
            <person name="Nellist C.F."/>
            <person name="Harrison R.J."/>
        </authorList>
    </citation>
    <scope>NUCLEOTIDE SEQUENCE [LARGE SCALE GENOMIC DNA]</scope>
    <source>
        <strain evidence="8 11">A4</strain>
        <strain evidence="7 12">BC-1</strain>
        <strain evidence="6 10">NOV-27</strain>
        <strain evidence="5 13">NOV-71</strain>
        <strain evidence="2 9">NOV-9</strain>
        <strain evidence="4 15">ONT-3</strain>
        <strain evidence="3 14">SCRP245</strain>
    </source>
</reference>
<dbReference type="Proteomes" id="UP000460718">
    <property type="component" value="Unassembled WGS sequence"/>
</dbReference>
<organism evidence="8 11">
    <name type="scientific">Phytophthora fragariae</name>
    <dbReference type="NCBI Taxonomy" id="53985"/>
    <lineage>
        <taxon>Eukaryota</taxon>
        <taxon>Sar</taxon>
        <taxon>Stramenopiles</taxon>
        <taxon>Oomycota</taxon>
        <taxon>Peronosporomycetes</taxon>
        <taxon>Peronosporales</taxon>
        <taxon>Peronosporaceae</taxon>
        <taxon>Phytophthora</taxon>
    </lineage>
</organism>
<dbReference type="EMBL" id="QXGF01003854">
    <property type="protein sequence ID" value="KAE8920723.1"/>
    <property type="molecule type" value="Genomic_DNA"/>
</dbReference>
<dbReference type="EMBL" id="QXGD01003542">
    <property type="protein sequence ID" value="KAE9176702.1"/>
    <property type="molecule type" value="Genomic_DNA"/>
</dbReference>
<dbReference type="Proteomes" id="UP000433483">
    <property type="component" value="Unassembled WGS sequence"/>
</dbReference>
<dbReference type="EMBL" id="QXFZ01003610">
    <property type="protein sequence ID" value="KAE9068054.1"/>
    <property type="molecule type" value="Genomic_DNA"/>
</dbReference>
<evidence type="ECO:0000313" key="2">
    <source>
        <dbReference type="EMBL" id="KAE8920723.1"/>
    </source>
</evidence>
<dbReference type="Proteomes" id="UP000429523">
    <property type="component" value="Unassembled WGS sequence"/>
</dbReference>
<evidence type="ECO:0000256" key="1">
    <source>
        <dbReference type="SAM" id="SignalP"/>
    </source>
</evidence>
<dbReference type="Proteomes" id="UP000488956">
    <property type="component" value="Unassembled WGS sequence"/>
</dbReference>
<dbReference type="EMBL" id="QXFW01003711">
    <property type="protein sequence ID" value="KAE8969175.1"/>
    <property type="molecule type" value="Genomic_DNA"/>
</dbReference>
<dbReference type="EMBL" id="QXGB01003949">
    <property type="protein sequence ID" value="KAE9168214.1"/>
    <property type="molecule type" value="Genomic_DNA"/>
</dbReference>
<evidence type="ECO:0000313" key="14">
    <source>
        <dbReference type="Proteomes" id="UP000460718"/>
    </source>
</evidence>
<proteinExistence type="predicted"/>
<evidence type="ECO:0000313" key="10">
    <source>
        <dbReference type="Proteomes" id="UP000433483"/>
    </source>
</evidence>
<evidence type="ECO:0000313" key="8">
    <source>
        <dbReference type="EMBL" id="KAE9272141.1"/>
    </source>
</evidence>